<organism evidence="5">
    <name type="scientific">Arcella intermedia</name>
    <dbReference type="NCBI Taxonomy" id="1963864"/>
    <lineage>
        <taxon>Eukaryota</taxon>
        <taxon>Amoebozoa</taxon>
        <taxon>Tubulinea</taxon>
        <taxon>Elardia</taxon>
        <taxon>Arcellinida</taxon>
        <taxon>Sphaerothecina</taxon>
        <taxon>Arcellidae</taxon>
        <taxon>Arcella</taxon>
    </lineage>
</organism>
<dbReference type="Gene3D" id="3.40.50.1820">
    <property type="entry name" value="alpha/beta hydrolase"/>
    <property type="match status" value="1"/>
</dbReference>
<dbReference type="EMBL" id="GIBP01005703">
    <property type="protein sequence ID" value="NDV34672.1"/>
    <property type="molecule type" value="Transcribed_RNA"/>
</dbReference>
<dbReference type="AlphaFoldDB" id="A0A6B2LC86"/>
<dbReference type="InterPro" id="IPR002472">
    <property type="entry name" value="Palm_thioest"/>
</dbReference>
<keyword evidence="1" id="KW-0732">Signal</keyword>
<reference evidence="5" key="1">
    <citation type="journal article" date="2020" name="J. Eukaryot. Microbiol.">
        <title>De novo Sequencing, Assembly and Annotation of the Transcriptome for the Free-Living Testate Amoeba Arcella intermedia.</title>
        <authorList>
            <person name="Ribeiro G.M."/>
            <person name="Porfirio-Sousa A.L."/>
            <person name="Maurer-Alcala X.X."/>
            <person name="Katz L.A."/>
            <person name="Lahr D.J.G."/>
        </authorList>
    </citation>
    <scope>NUCLEOTIDE SEQUENCE</scope>
</reference>
<dbReference type="GO" id="GO:0016790">
    <property type="term" value="F:thiolester hydrolase activity"/>
    <property type="evidence" value="ECO:0007669"/>
    <property type="project" value="TreeGrafter"/>
</dbReference>
<keyword evidence="4" id="KW-0325">Glycoprotein</keyword>
<evidence type="ECO:0000256" key="3">
    <source>
        <dbReference type="ARBA" id="ARBA00023157"/>
    </source>
</evidence>
<evidence type="ECO:0000256" key="2">
    <source>
        <dbReference type="ARBA" id="ARBA00022801"/>
    </source>
</evidence>
<dbReference type="InterPro" id="IPR029058">
    <property type="entry name" value="AB_hydrolase_fold"/>
</dbReference>
<dbReference type="PRINTS" id="PR00414">
    <property type="entry name" value="PPTHIESTRASE"/>
</dbReference>
<evidence type="ECO:0000256" key="1">
    <source>
        <dbReference type="ARBA" id="ARBA00022729"/>
    </source>
</evidence>
<proteinExistence type="predicted"/>
<accession>A0A6B2LC86</accession>
<protein>
    <recommendedName>
        <fullName evidence="6">Palmitoyl-protein thioesterase 1</fullName>
    </recommendedName>
</protein>
<dbReference type="GO" id="GO:0098599">
    <property type="term" value="F:palmitoyl hydrolase activity"/>
    <property type="evidence" value="ECO:0007669"/>
    <property type="project" value="InterPro"/>
</dbReference>
<dbReference type="Pfam" id="PF02089">
    <property type="entry name" value="Palm_thioest"/>
    <property type="match status" value="1"/>
</dbReference>
<keyword evidence="2" id="KW-0378">Hydrolase</keyword>
<sequence>MLLALWVSCSLCVDWRPVVLMHGIGADANSMSLPVAWIKAAFPGIYVKNIEIGNGYWDSFFIKMSDQVDLFASQVREDPNLKRGFNLVGYSQGSLITRGYIERYNDPPVHNYITWSGPHAGTFGIPVVEWTWLFKDIWDMLYDAEVQQSVTFAQYWRDPYDLPVYLEVSLYLADLNNERPAKNETYKQNIISLNNMVLLYTTVDDTVLPGRSGWFETYAPNDDSKIVPLEESALFVEDWIGLKVLNTTNRLHRFSCSCKHNQYPDEICHPTFDLYTLPYLNNTFTDM</sequence>
<dbReference type="SUPFAM" id="SSF53474">
    <property type="entry name" value="alpha/beta-Hydrolases"/>
    <property type="match status" value="1"/>
</dbReference>
<evidence type="ECO:0008006" key="6">
    <source>
        <dbReference type="Google" id="ProtNLM"/>
    </source>
</evidence>
<dbReference type="GO" id="GO:0005764">
    <property type="term" value="C:lysosome"/>
    <property type="evidence" value="ECO:0007669"/>
    <property type="project" value="TreeGrafter"/>
</dbReference>
<evidence type="ECO:0000256" key="4">
    <source>
        <dbReference type="ARBA" id="ARBA00023180"/>
    </source>
</evidence>
<name>A0A6B2LC86_9EUKA</name>
<keyword evidence="3" id="KW-1015">Disulfide bond</keyword>
<dbReference type="PANTHER" id="PTHR11247:SF67">
    <property type="entry name" value="PALMITOYL-PROTEIN THIOESTERASE 3"/>
    <property type="match status" value="1"/>
</dbReference>
<dbReference type="PANTHER" id="PTHR11247">
    <property type="entry name" value="PALMITOYL-PROTEIN THIOESTERASE/DOLICHYLDIPHOSPHATASE 1"/>
    <property type="match status" value="1"/>
</dbReference>
<evidence type="ECO:0000313" key="5">
    <source>
        <dbReference type="EMBL" id="NDV34672.1"/>
    </source>
</evidence>